<gene>
    <name evidence="1" type="ORF">SO694_00035169</name>
</gene>
<reference evidence="1 2" key="1">
    <citation type="submission" date="2024-03" db="EMBL/GenBank/DDBJ databases">
        <title>Aureococcus anophagefferens CCMP1851 and Kratosvirus quantuckense: Draft genome of a second virus-susceptible host strain in the model system.</title>
        <authorList>
            <person name="Chase E."/>
            <person name="Truchon A.R."/>
            <person name="Schepens W."/>
            <person name="Wilhelm S.W."/>
        </authorList>
    </citation>
    <scope>NUCLEOTIDE SEQUENCE [LARGE SCALE GENOMIC DNA]</scope>
    <source>
        <strain evidence="1 2">CCMP1851</strain>
    </source>
</reference>
<evidence type="ECO:0008006" key="3">
    <source>
        <dbReference type="Google" id="ProtNLM"/>
    </source>
</evidence>
<name>A0ABR1FKM3_AURAN</name>
<protein>
    <recommendedName>
        <fullName evidence="3">Nucleotide-diphospho-sugar transferase domain-containing protein</fullName>
    </recommendedName>
</protein>
<evidence type="ECO:0000313" key="1">
    <source>
        <dbReference type="EMBL" id="KAK7232616.1"/>
    </source>
</evidence>
<comment type="caution">
    <text evidence="1">The sequence shown here is derived from an EMBL/GenBank/DDBJ whole genome shotgun (WGS) entry which is preliminary data.</text>
</comment>
<keyword evidence="2" id="KW-1185">Reference proteome</keyword>
<proteinExistence type="predicted"/>
<organism evidence="1 2">
    <name type="scientific">Aureococcus anophagefferens</name>
    <name type="common">Harmful bloom alga</name>
    <dbReference type="NCBI Taxonomy" id="44056"/>
    <lineage>
        <taxon>Eukaryota</taxon>
        <taxon>Sar</taxon>
        <taxon>Stramenopiles</taxon>
        <taxon>Ochrophyta</taxon>
        <taxon>Pelagophyceae</taxon>
        <taxon>Pelagomonadales</taxon>
        <taxon>Pelagomonadaceae</taxon>
        <taxon>Aureococcus</taxon>
    </lineage>
</organism>
<sequence>MARWLVVAAAANALTVDEIGVCFVRNYVHYDASRGDHGLRLAEFYDLQAVAMTLRRLPLSPRTCLFTEAPARAVAAAMVALGTPELDAPKLFDVVLEPSKPPFGGLGGRWPAIAAALGRLGAINASHGIDKGTRLLSRLSRLHDYARAPFEVTLFADDDAAFCPSTQFLGRVAALSGGADAPDVRIAEYDLAASDAGTAARHAGRLRRLAACAAVPNSNLQLDFNAGVVVARNTSGARRFFGDWVDAYVDMWLPHLGKRDSDLRAVARVGSDQEPLWAIVKRRCLEGGDRNWTLAALPPEFNARFLRPGRAAALDDDVLIVHDNAVGHYGGRGRHFDLRRWDVAALLGRVAAVCAAANGRRDLRIVANFSGWAFGEPVAATVARVRAPKRPKRAWPWPLSLLF</sequence>
<dbReference type="Proteomes" id="UP001363151">
    <property type="component" value="Unassembled WGS sequence"/>
</dbReference>
<evidence type="ECO:0000313" key="2">
    <source>
        <dbReference type="Proteomes" id="UP001363151"/>
    </source>
</evidence>
<accession>A0ABR1FKM3</accession>
<dbReference type="EMBL" id="JBBJCI010000367">
    <property type="protein sequence ID" value="KAK7232616.1"/>
    <property type="molecule type" value="Genomic_DNA"/>
</dbReference>